<organism evidence="14 15">
    <name type="scientific">Paenibacillus antri</name>
    <dbReference type="NCBI Taxonomy" id="2582848"/>
    <lineage>
        <taxon>Bacteria</taxon>
        <taxon>Bacillati</taxon>
        <taxon>Bacillota</taxon>
        <taxon>Bacilli</taxon>
        <taxon>Bacillales</taxon>
        <taxon>Paenibacillaceae</taxon>
        <taxon>Paenibacillus</taxon>
    </lineage>
</organism>
<evidence type="ECO:0000256" key="9">
    <source>
        <dbReference type="PIRSR" id="PIRSR001084-1"/>
    </source>
</evidence>
<dbReference type="CDD" id="cd03143">
    <property type="entry name" value="A4_beta-galactosidase_middle_domain"/>
    <property type="match status" value="1"/>
</dbReference>
<comment type="catalytic activity">
    <reaction evidence="1 8">
        <text>Hydrolysis of terminal non-reducing beta-D-galactose residues in beta-D-galactosides.</text>
        <dbReference type="EC" id="3.2.1.23"/>
    </reaction>
</comment>
<dbReference type="GO" id="GO:0006012">
    <property type="term" value="P:galactose metabolic process"/>
    <property type="evidence" value="ECO:0007669"/>
    <property type="project" value="InterPro"/>
</dbReference>
<evidence type="ECO:0000256" key="3">
    <source>
        <dbReference type="ARBA" id="ARBA00012756"/>
    </source>
</evidence>
<keyword evidence="6" id="KW-0862">Zinc</keyword>
<dbReference type="InterPro" id="IPR003476">
    <property type="entry name" value="Glyco_hydro_42"/>
</dbReference>
<dbReference type="Pfam" id="PF08533">
    <property type="entry name" value="Glyco_hydro_42C"/>
    <property type="match status" value="1"/>
</dbReference>
<name>A0A5R9GJ07_9BACL</name>
<feature type="active site" description="Nucleophile" evidence="9">
    <location>
        <position position="313"/>
    </location>
</feature>
<evidence type="ECO:0000256" key="10">
    <source>
        <dbReference type="PIRSR" id="PIRSR001084-2"/>
    </source>
</evidence>
<feature type="domain" description="Glycoside hydrolase family 42 N-terminal" evidence="11">
    <location>
        <begin position="15"/>
        <end position="392"/>
    </location>
</feature>
<dbReference type="InterPro" id="IPR013529">
    <property type="entry name" value="Glyco_hydro_42_N"/>
</dbReference>
<dbReference type="Pfam" id="PF02449">
    <property type="entry name" value="Glyco_hydro_42"/>
    <property type="match status" value="1"/>
</dbReference>
<comment type="similarity">
    <text evidence="2 8">Belongs to the glycosyl hydrolase 42 family.</text>
</comment>
<dbReference type="Pfam" id="PF08532">
    <property type="entry name" value="Glyco_hydro_42M"/>
    <property type="match status" value="1"/>
</dbReference>
<dbReference type="GO" id="GO:0009341">
    <property type="term" value="C:beta-galactosidase complex"/>
    <property type="evidence" value="ECO:0007669"/>
    <property type="project" value="InterPro"/>
</dbReference>
<evidence type="ECO:0000259" key="13">
    <source>
        <dbReference type="Pfam" id="PF08533"/>
    </source>
</evidence>
<accession>A0A5R9GJ07</accession>
<feature type="binding site" evidence="10">
    <location>
        <position position="321"/>
    </location>
    <ligand>
        <name>substrate</name>
    </ligand>
</feature>
<evidence type="ECO:0000256" key="1">
    <source>
        <dbReference type="ARBA" id="ARBA00001412"/>
    </source>
</evidence>
<dbReference type="RefSeq" id="WP_138194708.1">
    <property type="nucleotide sequence ID" value="NZ_VCIW01000008.1"/>
</dbReference>
<dbReference type="Proteomes" id="UP000309676">
    <property type="component" value="Unassembled WGS sequence"/>
</dbReference>
<dbReference type="SUPFAM" id="SSF52317">
    <property type="entry name" value="Class I glutamine amidotransferase-like"/>
    <property type="match status" value="1"/>
</dbReference>
<evidence type="ECO:0000256" key="5">
    <source>
        <dbReference type="ARBA" id="ARBA00022801"/>
    </source>
</evidence>
<dbReference type="InterPro" id="IPR017853">
    <property type="entry name" value="GH"/>
</dbReference>
<dbReference type="PIRSF" id="PIRSF001084">
    <property type="entry name" value="B-galactosidase"/>
    <property type="match status" value="1"/>
</dbReference>
<feature type="active site" description="Proton donor" evidence="9">
    <location>
        <position position="151"/>
    </location>
</feature>
<evidence type="ECO:0000256" key="8">
    <source>
        <dbReference type="PIRNR" id="PIRNR001084"/>
    </source>
</evidence>
<feature type="domain" description="Beta-galactosidase C-terminal" evidence="13">
    <location>
        <begin position="629"/>
        <end position="685"/>
    </location>
</feature>
<keyword evidence="4" id="KW-0479">Metal-binding</keyword>
<dbReference type="EMBL" id="VCIW01000008">
    <property type="protein sequence ID" value="TLS51555.1"/>
    <property type="molecule type" value="Genomic_DNA"/>
</dbReference>
<dbReference type="OrthoDB" id="9800974at2"/>
<keyword evidence="15" id="KW-1185">Reference proteome</keyword>
<dbReference type="SUPFAM" id="SSF51445">
    <property type="entry name" value="(Trans)glycosidases"/>
    <property type="match status" value="1"/>
</dbReference>
<evidence type="ECO:0000256" key="4">
    <source>
        <dbReference type="ARBA" id="ARBA00022723"/>
    </source>
</evidence>
<dbReference type="Gene3D" id="3.20.20.80">
    <property type="entry name" value="Glycosidases"/>
    <property type="match status" value="1"/>
</dbReference>
<protein>
    <recommendedName>
        <fullName evidence="3 8">Beta-galactosidase</fullName>
        <shortName evidence="8">Beta-gal</shortName>
        <ecNumber evidence="3 8">3.2.1.23</ecNumber>
    </recommendedName>
</protein>
<dbReference type="PANTHER" id="PTHR36447">
    <property type="entry name" value="BETA-GALACTOSIDASE GANA"/>
    <property type="match status" value="1"/>
</dbReference>
<dbReference type="Gene3D" id="3.40.50.880">
    <property type="match status" value="1"/>
</dbReference>
<dbReference type="InterPro" id="IPR029062">
    <property type="entry name" value="Class_I_gatase-like"/>
</dbReference>
<keyword evidence="7 8" id="KW-0326">Glycosidase</keyword>
<dbReference type="Gene3D" id="2.60.40.1180">
    <property type="entry name" value="Golgi alpha-mannosidase II"/>
    <property type="match status" value="1"/>
</dbReference>
<evidence type="ECO:0000259" key="11">
    <source>
        <dbReference type="Pfam" id="PF02449"/>
    </source>
</evidence>
<keyword evidence="5 8" id="KW-0378">Hydrolase</keyword>
<dbReference type="EC" id="3.2.1.23" evidence="3 8"/>
<proteinExistence type="inferred from homology"/>
<evidence type="ECO:0000313" key="14">
    <source>
        <dbReference type="EMBL" id="TLS51555.1"/>
    </source>
</evidence>
<dbReference type="AlphaFoldDB" id="A0A5R9GJ07"/>
<feature type="binding site" evidence="10">
    <location>
        <position position="112"/>
    </location>
    <ligand>
        <name>substrate</name>
    </ligand>
</feature>
<dbReference type="PANTHER" id="PTHR36447:SF2">
    <property type="entry name" value="BETA-GALACTOSIDASE YESZ"/>
    <property type="match status" value="1"/>
</dbReference>
<gene>
    <name evidence="14" type="ORF">FE782_13700</name>
</gene>
<dbReference type="InterPro" id="IPR013738">
    <property type="entry name" value="Beta_galactosidase_Trimer"/>
</dbReference>
<sequence length="687" mass="78289">MPKSVARDRVWLGVCYYPEQWPREMWEDDFRRMRELGFDVVRMAEFAWSTMEPEEGVFRFGLFDEALDLAHRYGLKAILGTPTATPPAWLTERYPEVLNATQAGVPYRHGQRRHYNYNSHVYRSFSERIVRRMASQYKEHPAVVAWQIDNELNCETNVFYSESDHRAFRAWLIGKYGSLDRLNEAWGAAFWNQTYSSWEQVYLTRPTVSDSPNPHQALDEKRFISDSAISYAKLQADIIRELAPRHEVTTNGLFGHLDSHRLTDELLDYFSYDSYPQFGSIYPDGGDRPLRDRKWSWNLSKARSVSPQFCVMEQQSGAGGWVNRMEMPAPKPGQMRLWTYQSILHGADMVLYFRWRTAAFGTEMYWHGINDPHNRPNRRVEEAGRIGEELRRVGGAIAGKAYRADVAVLGSYDNEWDGELDRWYGPLTGYSVTSWIKTLQYAHIPVDYVNAEQASAETLERYRVVVYPHAAILSEETARELTAFAERGGIVVFGCRTGLKDENGQMRMQAFPGPVASLCGVEVEDFTYVLEGDAPKVRWTAERLRGAPDAVGPKFVDVLRVAAGDVEVLARYASDYFEGKPALTRRPVGAGAVYYYGSAFEESVAQALTAELGLRSPLLDWFEELPEQVEAGIREDDGGRVAFLLNYGSTPAAIRTKREVRELLTDRLAEAADAFELEPYGVALFSL</sequence>
<reference evidence="14 15" key="1">
    <citation type="submission" date="2019-05" db="EMBL/GenBank/DDBJ databases">
        <authorList>
            <person name="Narsing Rao M.P."/>
            <person name="Li W.J."/>
        </authorList>
    </citation>
    <scope>NUCLEOTIDE SEQUENCE [LARGE SCALE GENOMIC DNA]</scope>
    <source>
        <strain evidence="14 15">SYSU_K30003</strain>
    </source>
</reference>
<feature type="binding site" evidence="10">
    <location>
        <position position="150"/>
    </location>
    <ligand>
        <name>substrate</name>
    </ligand>
</feature>
<dbReference type="InterPro" id="IPR013739">
    <property type="entry name" value="Beta_galactosidase_C"/>
</dbReference>
<dbReference type="GO" id="GO:0004565">
    <property type="term" value="F:beta-galactosidase activity"/>
    <property type="evidence" value="ECO:0007669"/>
    <property type="project" value="UniProtKB-EC"/>
</dbReference>
<evidence type="ECO:0000256" key="2">
    <source>
        <dbReference type="ARBA" id="ARBA00005940"/>
    </source>
</evidence>
<evidence type="ECO:0000256" key="6">
    <source>
        <dbReference type="ARBA" id="ARBA00022833"/>
    </source>
</evidence>
<dbReference type="GO" id="GO:0046872">
    <property type="term" value="F:metal ion binding"/>
    <property type="evidence" value="ECO:0007669"/>
    <property type="project" value="UniProtKB-KW"/>
</dbReference>
<evidence type="ECO:0000259" key="12">
    <source>
        <dbReference type="Pfam" id="PF08532"/>
    </source>
</evidence>
<feature type="domain" description="Beta-galactosidase trimerisation" evidence="12">
    <location>
        <begin position="404"/>
        <end position="612"/>
    </location>
</feature>
<comment type="caution">
    <text evidence="14">The sequence shown here is derived from an EMBL/GenBank/DDBJ whole genome shotgun (WGS) entry which is preliminary data.</text>
</comment>
<evidence type="ECO:0000313" key="15">
    <source>
        <dbReference type="Proteomes" id="UP000309676"/>
    </source>
</evidence>
<evidence type="ECO:0000256" key="7">
    <source>
        <dbReference type="ARBA" id="ARBA00023295"/>
    </source>
</evidence>
<dbReference type="InterPro" id="IPR013780">
    <property type="entry name" value="Glyco_hydro_b"/>
</dbReference>